<dbReference type="KEGG" id="ssck:SPSK_04737"/>
<gene>
    <name evidence="2" type="ORF">SPSK_04737</name>
</gene>
<dbReference type="GeneID" id="27666809"/>
<reference evidence="2 3" key="1">
    <citation type="journal article" date="2014" name="BMC Genomics">
        <title>Comparative genomics of the major fungal agents of human and animal Sporotrichosis: Sporothrix schenckii and Sporothrix brasiliensis.</title>
        <authorList>
            <person name="Teixeira M.M."/>
            <person name="de Almeida L.G."/>
            <person name="Kubitschek-Barreira P."/>
            <person name="Alves F.L."/>
            <person name="Kioshima E.S."/>
            <person name="Abadio A.K."/>
            <person name="Fernandes L."/>
            <person name="Derengowski L.S."/>
            <person name="Ferreira K.S."/>
            <person name="Souza R.C."/>
            <person name="Ruiz J.C."/>
            <person name="de Andrade N.C."/>
            <person name="Paes H.C."/>
            <person name="Nicola A.M."/>
            <person name="Albuquerque P."/>
            <person name="Gerber A.L."/>
            <person name="Martins V.P."/>
            <person name="Peconick L.D."/>
            <person name="Neto A.V."/>
            <person name="Chaucanez C.B."/>
            <person name="Silva P.A."/>
            <person name="Cunha O.L."/>
            <person name="de Oliveira F.F."/>
            <person name="dos Santos T.C."/>
            <person name="Barros A.L."/>
            <person name="Soares M.A."/>
            <person name="de Oliveira L.M."/>
            <person name="Marini M.M."/>
            <person name="Villalobos-Duno H."/>
            <person name="Cunha M.M."/>
            <person name="de Hoog S."/>
            <person name="da Silveira J.F."/>
            <person name="Henrissat B."/>
            <person name="Nino-Vega G.A."/>
            <person name="Cisalpino P.S."/>
            <person name="Mora-Montes H.M."/>
            <person name="Almeida S.R."/>
            <person name="Stajich J.E."/>
            <person name="Lopes-Bezerra L.M."/>
            <person name="Vasconcelos A.T."/>
            <person name="Felipe M.S."/>
        </authorList>
    </citation>
    <scope>NUCLEOTIDE SEQUENCE [LARGE SCALE GENOMIC DNA]</scope>
    <source>
        <strain evidence="2 3">1099-18</strain>
    </source>
</reference>
<organism evidence="2 3">
    <name type="scientific">Sporothrix schenckii 1099-18</name>
    <dbReference type="NCBI Taxonomy" id="1397361"/>
    <lineage>
        <taxon>Eukaryota</taxon>
        <taxon>Fungi</taxon>
        <taxon>Dikarya</taxon>
        <taxon>Ascomycota</taxon>
        <taxon>Pezizomycotina</taxon>
        <taxon>Sordariomycetes</taxon>
        <taxon>Sordariomycetidae</taxon>
        <taxon>Ophiostomatales</taxon>
        <taxon>Ophiostomataceae</taxon>
        <taxon>Sporothrix</taxon>
    </lineage>
</organism>
<dbReference type="EMBL" id="AXCR01000009">
    <property type="protein sequence ID" value="KJR83799.1"/>
    <property type="molecule type" value="Genomic_DNA"/>
</dbReference>
<dbReference type="RefSeq" id="XP_016586475.1">
    <property type="nucleotide sequence ID" value="XM_016731532.1"/>
</dbReference>
<dbReference type="Proteomes" id="UP000033710">
    <property type="component" value="Unassembled WGS sequence"/>
</dbReference>
<dbReference type="VEuPathDB" id="FungiDB:SPSK_04737"/>
<evidence type="ECO:0000313" key="3">
    <source>
        <dbReference type="Proteomes" id="UP000033710"/>
    </source>
</evidence>
<comment type="caution">
    <text evidence="2">The sequence shown here is derived from an EMBL/GenBank/DDBJ whole genome shotgun (WGS) entry which is preliminary data.</text>
</comment>
<dbReference type="AlphaFoldDB" id="A0A0F2M3Z4"/>
<feature type="compositionally biased region" description="Polar residues" evidence="1">
    <location>
        <begin position="70"/>
        <end position="84"/>
    </location>
</feature>
<evidence type="ECO:0000313" key="2">
    <source>
        <dbReference type="EMBL" id="KJR83799.1"/>
    </source>
</evidence>
<feature type="region of interest" description="Disordered" evidence="1">
    <location>
        <begin position="61"/>
        <end position="84"/>
    </location>
</feature>
<sequence length="84" mass="9501">MHCRGELNLIGKGIMTRLNYNVAINEADEMPKPSKTRQNGHSRPFCGHAQGLCRVYRFGTASDRKGPKDYTNSNAYKTKSPWNN</sequence>
<proteinExistence type="predicted"/>
<evidence type="ECO:0000256" key="1">
    <source>
        <dbReference type="SAM" id="MobiDB-lite"/>
    </source>
</evidence>
<reference evidence="2 3" key="2">
    <citation type="journal article" date="2015" name="Eukaryot. Cell">
        <title>Asexual propagation of a virulent clone complex in a human and feline outbreak of sporotrichosis.</title>
        <authorList>
            <person name="Teixeira Mde M."/>
            <person name="Rodrigues A.M."/>
            <person name="Tsui C.K."/>
            <person name="de Almeida L.G."/>
            <person name="Van Diepeningen A.D."/>
            <person name="van den Ende B.G."/>
            <person name="Fernandes G.F."/>
            <person name="Kano R."/>
            <person name="Hamelin R.C."/>
            <person name="Lopes-Bezerra L.M."/>
            <person name="Vasconcelos A.T."/>
            <person name="de Hoog S."/>
            <person name="de Camargo Z.P."/>
            <person name="Felipe M.S."/>
        </authorList>
    </citation>
    <scope>NUCLEOTIDE SEQUENCE [LARGE SCALE GENOMIC DNA]</scope>
    <source>
        <strain evidence="2 3">1099-18</strain>
    </source>
</reference>
<accession>A0A0F2M3Z4</accession>
<protein>
    <submittedName>
        <fullName evidence="2">Uncharacterized protein</fullName>
    </submittedName>
</protein>
<name>A0A0F2M3Z4_SPOSC</name>